<dbReference type="KEGG" id="dmm:dnm_078730"/>
<dbReference type="InterPro" id="IPR018171">
    <property type="entry name" value="Pept_tRNA_hydro_CS"/>
</dbReference>
<feature type="site" description="Discriminates between blocked and unblocked aminoacyl-tRNA" evidence="7">
    <location>
        <position position="15"/>
    </location>
</feature>
<feature type="site" description="Stabilizes the basic form of H active site to accept a proton" evidence="7">
    <location>
        <position position="97"/>
    </location>
</feature>
<keyword evidence="3 7" id="KW-0378">Hydrolase</keyword>
<dbReference type="GO" id="GO:0006515">
    <property type="term" value="P:protein quality control for misfolded or incompletely synthesized proteins"/>
    <property type="evidence" value="ECO:0007669"/>
    <property type="project" value="UniProtKB-UniRule"/>
</dbReference>
<evidence type="ECO:0000313" key="10">
    <source>
        <dbReference type="EMBL" id="QTA91799.1"/>
    </source>
</evidence>
<comment type="function">
    <text evidence="7">Catalyzes the release of premature peptidyl moieties from peptidyl-tRNA molecules trapped in stalled 50S ribosomal subunits, and thus maintains levels of free tRNAs and 50S ribosomes.</text>
</comment>
<dbReference type="EMBL" id="CP061800">
    <property type="protein sequence ID" value="QTA91799.1"/>
    <property type="molecule type" value="Genomic_DNA"/>
</dbReference>
<dbReference type="GO" id="GO:0000049">
    <property type="term" value="F:tRNA binding"/>
    <property type="evidence" value="ECO:0007669"/>
    <property type="project" value="UniProtKB-UniRule"/>
</dbReference>
<dbReference type="GO" id="GO:0072344">
    <property type="term" value="P:rescue of stalled ribosome"/>
    <property type="evidence" value="ECO:0007669"/>
    <property type="project" value="UniProtKB-UniRule"/>
</dbReference>
<dbReference type="PANTHER" id="PTHR17224:SF1">
    <property type="entry name" value="PEPTIDYL-TRNA HYDROLASE"/>
    <property type="match status" value="1"/>
</dbReference>
<feature type="active site" description="Proton acceptor" evidence="7">
    <location>
        <position position="25"/>
    </location>
</feature>
<dbReference type="PANTHER" id="PTHR17224">
    <property type="entry name" value="PEPTIDYL-TRNA HYDROLASE"/>
    <property type="match status" value="1"/>
</dbReference>
<keyword evidence="2 7" id="KW-0820">tRNA-binding</keyword>
<evidence type="ECO:0000256" key="7">
    <source>
        <dbReference type="HAMAP-Rule" id="MF_00083"/>
    </source>
</evidence>
<dbReference type="AlphaFoldDB" id="A0A975GS95"/>
<dbReference type="HAMAP" id="MF_00083">
    <property type="entry name" value="Pept_tRNA_hydro_bact"/>
    <property type="match status" value="1"/>
</dbReference>
<dbReference type="InterPro" id="IPR036416">
    <property type="entry name" value="Pept_tRNA_hydro_sf"/>
</dbReference>
<evidence type="ECO:0000256" key="6">
    <source>
        <dbReference type="ARBA" id="ARBA00050038"/>
    </source>
</evidence>
<feature type="binding site" evidence="7">
    <location>
        <position position="20"/>
    </location>
    <ligand>
        <name>tRNA</name>
        <dbReference type="ChEBI" id="CHEBI:17843"/>
    </ligand>
</feature>
<evidence type="ECO:0000256" key="8">
    <source>
        <dbReference type="RuleBase" id="RU000673"/>
    </source>
</evidence>
<evidence type="ECO:0000256" key="4">
    <source>
        <dbReference type="ARBA" id="ARBA00022884"/>
    </source>
</evidence>
<protein>
    <recommendedName>
        <fullName evidence="6 7">Peptidyl-tRNA hydrolase</fullName>
        <shortName evidence="7">Pth</shortName>
        <ecNumber evidence="1 7">3.1.1.29</ecNumber>
    </recommendedName>
</protein>
<comment type="similarity">
    <text evidence="5 7 9">Belongs to the PTH family.</text>
</comment>
<dbReference type="InterPro" id="IPR001328">
    <property type="entry name" value="Pept_tRNA_hydro"/>
</dbReference>
<dbReference type="FunFam" id="3.40.50.1470:FF:000001">
    <property type="entry name" value="Peptidyl-tRNA hydrolase"/>
    <property type="match status" value="1"/>
</dbReference>
<dbReference type="Pfam" id="PF01195">
    <property type="entry name" value="Pept_tRNA_hydro"/>
    <property type="match status" value="1"/>
</dbReference>
<evidence type="ECO:0000256" key="5">
    <source>
        <dbReference type="ARBA" id="ARBA00038063"/>
    </source>
</evidence>
<evidence type="ECO:0000256" key="3">
    <source>
        <dbReference type="ARBA" id="ARBA00022801"/>
    </source>
</evidence>
<dbReference type="PROSITE" id="PS01195">
    <property type="entry name" value="PEPT_TRNA_HYDROL_1"/>
    <property type="match status" value="1"/>
</dbReference>
<dbReference type="NCBIfam" id="TIGR00447">
    <property type="entry name" value="pth"/>
    <property type="match status" value="1"/>
</dbReference>
<proteinExistence type="inferred from homology"/>
<dbReference type="Gene3D" id="3.40.50.1470">
    <property type="entry name" value="Peptidyl-tRNA hydrolase"/>
    <property type="match status" value="1"/>
</dbReference>
<sequence>MTSEKRVHLIAGLGNPGDTYKKTRHNAGFMAVDAVADTYSIPVEKKKFDALIGRGRIQGREVILAKPMSFMNRSGFPIQSIANYFRISSKDMLIIHDDIDLAFGRIKIKEKGGDGGHKGLRSLIAAFGGGEFARLRIGVGRSEIGMSVPDYVLAKFDADEIKEMEQIIIRARDAVVTILCKGAKEGMNRFNKKNIII</sequence>
<name>A0A975GS95_9BACT</name>
<comment type="catalytic activity">
    <reaction evidence="7 8">
        <text>an N-acyl-L-alpha-aminoacyl-tRNA + H2O = an N-acyl-L-amino acid + a tRNA + H(+)</text>
        <dbReference type="Rhea" id="RHEA:54448"/>
        <dbReference type="Rhea" id="RHEA-COMP:10123"/>
        <dbReference type="Rhea" id="RHEA-COMP:13883"/>
        <dbReference type="ChEBI" id="CHEBI:15377"/>
        <dbReference type="ChEBI" id="CHEBI:15378"/>
        <dbReference type="ChEBI" id="CHEBI:59874"/>
        <dbReference type="ChEBI" id="CHEBI:78442"/>
        <dbReference type="ChEBI" id="CHEBI:138191"/>
        <dbReference type="EC" id="3.1.1.29"/>
    </reaction>
</comment>
<comment type="subunit">
    <text evidence="7">Monomer.</text>
</comment>
<organism evidence="10 11">
    <name type="scientific">Desulfonema magnum</name>
    <dbReference type="NCBI Taxonomy" id="45655"/>
    <lineage>
        <taxon>Bacteria</taxon>
        <taxon>Pseudomonadati</taxon>
        <taxon>Thermodesulfobacteriota</taxon>
        <taxon>Desulfobacteria</taxon>
        <taxon>Desulfobacterales</taxon>
        <taxon>Desulfococcaceae</taxon>
        <taxon>Desulfonema</taxon>
    </lineage>
</organism>
<dbReference type="RefSeq" id="WP_207679423.1">
    <property type="nucleotide sequence ID" value="NZ_CP061800.1"/>
</dbReference>
<comment type="subcellular location">
    <subcellularLocation>
        <location evidence="7">Cytoplasm</location>
    </subcellularLocation>
</comment>
<dbReference type="SUPFAM" id="SSF53178">
    <property type="entry name" value="Peptidyl-tRNA hydrolase-like"/>
    <property type="match status" value="1"/>
</dbReference>
<gene>
    <name evidence="7 10" type="primary">pth</name>
    <name evidence="10" type="ORF">dnm_078730</name>
</gene>
<comment type="caution">
    <text evidence="7">Lacks conserved residue(s) required for the propagation of feature annotation.</text>
</comment>
<dbReference type="Proteomes" id="UP000663722">
    <property type="component" value="Chromosome"/>
</dbReference>
<comment type="function">
    <text evidence="7">Hydrolyzes ribosome-free peptidyl-tRNAs (with 1 or more amino acids incorporated), which drop off the ribosome during protein synthesis, or as a result of ribosome stalling.</text>
</comment>
<dbReference type="EC" id="3.1.1.29" evidence="1 7"/>
<feature type="binding site" evidence="7">
    <location>
        <position position="72"/>
    </location>
    <ligand>
        <name>tRNA</name>
        <dbReference type="ChEBI" id="CHEBI:17843"/>
    </ligand>
</feature>
<evidence type="ECO:0000256" key="9">
    <source>
        <dbReference type="RuleBase" id="RU004320"/>
    </source>
</evidence>
<keyword evidence="4 7" id="KW-0694">RNA-binding</keyword>
<feature type="binding site" evidence="7">
    <location>
        <position position="70"/>
    </location>
    <ligand>
        <name>tRNA</name>
        <dbReference type="ChEBI" id="CHEBI:17843"/>
    </ligand>
</feature>
<reference evidence="10" key="1">
    <citation type="journal article" date="2021" name="Microb. Physiol.">
        <title>Proteogenomic Insights into the Physiology of Marine, Sulfate-Reducing, Filamentous Desulfonema limicola and Desulfonema magnum.</title>
        <authorList>
            <person name="Schnaars V."/>
            <person name="Wohlbrand L."/>
            <person name="Scheve S."/>
            <person name="Hinrichs C."/>
            <person name="Reinhardt R."/>
            <person name="Rabus R."/>
        </authorList>
    </citation>
    <scope>NUCLEOTIDE SEQUENCE</scope>
    <source>
        <strain evidence="10">4be13</strain>
    </source>
</reference>
<keyword evidence="11" id="KW-1185">Reference proteome</keyword>
<evidence type="ECO:0000256" key="2">
    <source>
        <dbReference type="ARBA" id="ARBA00022555"/>
    </source>
</evidence>
<dbReference type="CDD" id="cd00462">
    <property type="entry name" value="PTH"/>
    <property type="match status" value="1"/>
</dbReference>
<dbReference type="GO" id="GO:0004045">
    <property type="term" value="F:peptidyl-tRNA hydrolase activity"/>
    <property type="evidence" value="ECO:0007669"/>
    <property type="project" value="UniProtKB-UniRule"/>
</dbReference>
<dbReference type="GO" id="GO:0005737">
    <property type="term" value="C:cytoplasm"/>
    <property type="evidence" value="ECO:0007669"/>
    <property type="project" value="UniProtKB-SubCell"/>
</dbReference>
<evidence type="ECO:0000313" key="11">
    <source>
        <dbReference type="Proteomes" id="UP000663722"/>
    </source>
</evidence>
<evidence type="ECO:0000256" key="1">
    <source>
        <dbReference type="ARBA" id="ARBA00013260"/>
    </source>
</evidence>
<accession>A0A975GS95</accession>
<keyword evidence="7" id="KW-0963">Cytoplasm</keyword>